<gene>
    <name evidence="11" type="ORF">LY89DRAFT_786737</name>
</gene>
<comment type="similarity">
    <text evidence="2">Belongs to the SPCS2 family.</text>
</comment>
<dbReference type="InParanoid" id="A0A194WSZ9"/>
<dbReference type="GO" id="GO:0005787">
    <property type="term" value="C:signal peptidase complex"/>
    <property type="evidence" value="ECO:0007669"/>
    <property type="project" value="InterPro"/>
</dbReference>
<dbReference type="PANTHER" id="PTHR13085">
    <property type="entry name" value="MICROSOMAL SIGNAL PEPTIDASE 25 KDA SUBUNIT"/>
    <property type="match status" value="1"/>
</dbReference>
<feature type="transmembrane region" description="Helical" evidence="10">
    <location>
        <begin position="45"/>
        <end position="64"/>
    </location>
</feature>
<keyword evidence="4 10" id="KW-0812">Transmembrane</keyword>
<dbReference type="GeneID" id="28832742"/>
<evidence type="ECO:0000256" key="6">
    <source>
        <dbReference type="ARBA" id="ARBA00022989"/>
    </source>
</evidence>
<dbReference type="GO" id="GO:0006465">
    <property type="term" value="P:signal peptide processing"/>
    <property type="evidence" value="ECO:0007669"/>
    <property type="project" value="InterPro"/>
</dbReference>
<dbReference type="FunCoup" id="A0A194WSZ9">
    <property type="interactions" value="96"/>
</dbReference>
<evidence type="ECO:0000313" key="11">
    <source>
        <dbReference type="EMBL" id="KUJ11085.1"/>
    </source>
</evidence>
<feature type="region of interest" description="Disordered" evidence="9">
    <location>
        <begin position="211"/>
        <end position="236"/>
    </location>
</feature>
<evidence type="ECO:0000256" key="4">
    <source>
        <dbReference type="ARBA" id="ARBA00022692"/>
    </source>
</evidence>
<dbReference type="RefSeq" id="XP_018065440.1">
    <property type="nucleotide sequence ID" value="XM_018223016.1"/>
</dbReference>
<dbReference type="Proteomes" id="UP000070700">
    <property type="component" value="Unassembled WGS sequence"/>
</dbReference>
<evidence type="ECO:0000313" key="12">
    <source>
        <dbReference type="Proteomes" id="UP000070700"/>
    </source>
</evidence>
<evidence type="ECO:0000256" key="8">
    <source>
        <dbReference type="ARBA" id="ARBA00045608"/>
    </source>
</evidence>
<evidence type="ECO:0000256" key="2">
    <source>
        <dbReference type="ARBA" id="ARBA00007324"/>
    </source>
</evidence>
<keyword evidence="6 10" id="KW-1133">Transmembrane helix</keyword>
<protein>
    <recommendedName>
        <fullName evidence="3">Signal peptidase complex subunit 2</fullName>
    </recommendedName>
</protein>
<dbReference type="AlphaFoldDB" id="A0A194WSZ9"/>
<comment type="function">
    <text evidence="8">Component of the signal peptidase complex (SPC) which catalyzes the cleavage of N-terminal signal sequences from nascent proteins as they are translocated into the lumen of the endoplasmic reticulum. Enhances the enzymatic activity of SPC and facilitates the interactions between different components of the translocation site.</text>
</comment>
<evidence type="ECO:0000256" key="1">
    <source>
        <dbReference type="ARBA" id="ARBA00004477"/>
    </source>
</evidence>
<dbReference type="OrthoDB" id="29558at2759"/>
<reference evidence="11 12" key="1">
    <citation type="submission" date="2015-10" db="EMBL/GenBank/DDBJ databases">
        <title>Full genome of DAOMC 229536 Phialocephala scopiformis, a fungal endophyte of spruce producing the potent anti-insectan compound rugulosin.</title>
        <authorList>
            <consortium name="DOE Joint Genome Institute"/>
            <person name="Walker A.K."/>
            <person name="Frasz S.L."/>
            <person name="Seifert K.A."/>
            <person name="Miller J.D."/>
            <person name="Mondo S.J."/>
            <person name="Labutti K."/>
            <person name="Lipzen A."/>
            <person name="Dockter R."/>
            <person name="Kennedy M."/>
            <person name="Grigoriev I.V."/>
            <person name="Spatafora J.W."/>
        </authorList>
    </citation>
    <scope>NUCLEOTIDE SEQUENCE [LARGE SCALE GENOMIC DNA]</scope>
    <source>
        <strain evidence="11 12">CBS 120377</strain>
    </source>
</reference>
<dbReference type="Pfam" id="PF06703">
    <property type="entry name" value="SPC25"/>
    <property type="match status" value="1"/>
</dbReference>
<keyword evidence="12" id="KW-1185">Reference proteome</keyword>
<dbReference type="GO" id="GO:0045047">
    <property type="term" value="P:protein targeting to ER"/>
    <property type="evidence" value="ECO:0007669"/>
    <property type="project" value="TreeGrafter"/>
</dbReference>
<dbReference type="STRING" id="149040.A0A194WSZ9"/>
<evidence type="ECO:0000256" key="5">
    <source>
        <dbReference type="ARBA" id="ARBA00022824"/>
    </source>
</evidence>
<dbReference type="EMBL" id="KQ947427">
    <property type="protein sequence ID" value="KUJ11085.1"/>
    <property type="molecule type" value="Genomic_DNA"/>
</dbReference>
<dbReference type="PANTHER" id="PTHR13085:SF0">
    <property type="entry name" value="SIGNAL PEPTIDASE COMPLEX SUBUNIT 2"/>
    <property type="match status" value="1"/>
</dbReference>
<accession>A0A194WSZ9</accession>
<keyword evidence="5" id="KW-0256">Endoplasmic reticulum</keyword>
<organism evidence="11 12">
    <name type="scientific">Mollisia scopiformis</name>
    <name type="common">Conifer needle endophyte fungus</name>
    <name type="synonym">Phialocephala scopiformis</name>
    <dbReference type="NCBI Taxonomy" id="149040"/>
    <lineage>
        <taxon>Eukaryota</taxon>
        <taxon>Fungi</taxon>
        <taxon>Dikarya</taxon>
        <taxon>Ascomycota</taxon>
        <taxon>Pezizomycotina</taxon>
        <taxon>Leotiomycetes</taxon>
        <taxon>Helotiales</taxon>
        <taxon>Mollisiaceae</taxon>
        <taxon>Mollisia</taxon>
    </lineage>
</organism>
<feature type="transmembrane region" description="Helical" evidence="10">
    <location>
        <begin position="71"/>
        <end position="93"/>
    </location>
</feature>
<proteinExistence type="inferred from homology"/>
<evidence type="ECO:0000256" key="7">
    <source>
        <dbReference type="ARBA" id="ARBA00023136"/>
    </source>
</evidence>
<dbReference type="KEGG" id="psco:LY89DRAFT_786737"/>
<name>A0A194WSZ9_MOLSC</name>
<keyword evidence="7 10" id="KW-0472">Membrane</keyword>
<evidence type="ECO:0000256" key="9">
    <source>
        <dbReference type="SAM" id="MobiDB-lite"/>
    </source>
</evidence>
<sequence length="236" mass="25608">MAVSAEKISVHSIADLKNTSDDAIPNYLNSLGFTQSHTLSDTRLALGYSAFAICAATFCWDYQFGFESTKYYTAVAVLLYSILNGALTFWIWAVEKGTVYVGTNKNGDKIQVATKTQKHVPIYNVTITTYSKANPTVPNPISLKKPFTQWFDKQGHFVSLPFQQMFASNVSVIGKADPTKVVEKKKVANVEGANKSMDEKWASLLAESSGVSLDDLSGGTAAGTGSVKSKGRPKKN</sequence>
<evidence type="ECO:0000256" key="3">
    <source>
        <dbReference type="ARBA" id="ARBA00017057"/>
    </source>
</evidence>
<evidence type="ECO:0000256" key="10">
    <source>
        <dbReference type="SAM" id="Phobius"/>
    </source>
</evidence>
<dbReference type="InterPro" id="IPR009582">
    <property type="entry name" value="Spc2/SPCS2"/>
</dbReference>
<comment type="subcellular location">
    <subcellularLocation>
        <location evidence="1">Endoplasmic reticulum membrane</location>
        <topology evidence="1">Multi-pass membrane protein</topology>
    </subcellularLocation>
</comment>